<dbReference type="EMBL" id="JABFRW010000052">
    <property type="protein sequence ID" value="NOT33495.1"/>
    <property type="molecule type" value="Genomic_DNA"/>
</dbReference>
<evidence type="ECO:0000313" key="3">
    <source>
        <dbReference type="Proteomes" id="UP000580839"/>
    </source>
</evidence>
<dbReference type="Proteomes" id="UP000580839">
    <property type="component" value="Unassembled WGS sequence"/>
</dbReference>
<protein>
    <submittedName>
        <fullName evidence="2">NAD(P)H-dependent oxidoreductase</fullName>
    </submittedName>
</protein>
<proteinExistence type="predicted"/>
<accession>A0A849SNK9</accession>
<dbReference type="PANTHER" id="PTHR30543">
    <property type="entry name" value="CHROMATE REDUCTASE"/>
    <property type="match status" value="1"/>
</dbReference>
<dbReference type="InterPro" id="IPR005025">
    <property type="entry name" value="FMN_Rdtase-like_dom"/>
</dbReference>
<dbReference type="InterPro" id="IPR050712">
    <property type="entry name" value="NAD(P)H-dep_reductase"/>
</dbReference>
<feature type="domain" description="NADPH-dependent FMN reductase-like" evidence="1">
    <location>
        <begin position="6"/>
        <end position="149"/>
    </location>
</feature>
<name>A0A849SNK9_UNCEI</name>
<sequence length="187" mass="20132">MSTPLRIVALAGSLRRASLNRGVARAAVELAPPGTVVEAAYIDDIPLYNGDLDGATQPPGVAALKAKLAAADAVLIVTPEYNYSVPGVLKNTLDWLSRGTQKPLKGKPVAIVGASPGYFGTVRSQTHLRWVLDVLQARNMPQPEMIVPLADKKADADGNLTDEETRNKLRGLLERLVEWAARFPKED</sequence>
<dbReference type="GO" id="GO:0010181">
    <property type="term" value="F:FMN binding"/>
    <property type="evidence" value="ECO:0007669"/>
    <property type="project" value="TreeGrafter"/>
</dbReference>
<dbReference type="InterPro" id="IPR029039">
    <property type="entry name" value="Flavoprotein-like_sf"/>
</dbReference>
<dbReference type="SUPFAM" id="SSF52218">
    <property type="entry name" value="Flavoproteins"/>
    <property type="match status" value="1"/>
</dbReference>
<dbReference type="Gene3D" id="3.40.50.360">
    <property type="match status" value="1"/>
</dbReference>
<dbReference type="AlphaFoldDB" id="A0A849SNK9"/>
<dbReference type="GO" id="GO:0005829">
    <property type="term" value="C:cytosol"/>
    <property type="evidence" value="ECO:0007669"/>
    <property type="project" value="TreeGrafter"/>
</dbReference>
<dbReference type="GO" id="GO:0016491">
    <property type="term" value="F:oxidoreductase activity"/>
    <property type="evidence" value="ECO:0007669"/>
    <property type="project" value="InterPro"/>
</dbReference>
<comment type="caution">
    <text evidence="2">The sequence shown here is derived from an EMBL/GenBank/DDBJ whole genome shotgun (WGS) entry which is preliminary data.</text>
</comment>
<dbReference type="Pfam" id="PF03358">
    <property type="entry name" value="FMN_red"/>
    <property type="match status" value="1"/>
</dbReference>
<reference evidence="2 3" key="1">
    <citation type="submission" date="2020-04" db="EMBL/GenBank/DDBJ databases">
        <title>Metagenomic profiling of ammonia- and methane-oxidizing microorganisms in a Dutch drinking water treatment plant.</title>
        <authorList>
            <person name="Poghosyan L."/>
            <person name="Leucker S."/>
        </authorList>
    </citation>
    <scope>NUCLEOTIDE SEQUENCE [LARGE SCALE GENOMIC DNA]</scope>
    <source>
        <strain evidence="2">S-RSF-IL-03</strain>
    </source>
</reference>
<organism evidence="2 3">
    <name type="scientific">Eiseniibacteriota bacterium</name>
    <dbReference type="NCBI Taxonomy" id="2212470"/>
    <lineage>
        <taxon>Bacteria</taxon>
        <taxon>Candidatus Eiseniibacteriota</taxon>
    </lineage>
</organism>
<dbReference type="PANTHER" id="PTHR30543:SF21">
    <property type="entry name" value="NAD(P)H-DEPENDENT FMN REDUCTASE LOT6"/>
    <property type="match status" value="1"/>
</dbReference>
<gene>
    <name evidence="2" type="ORF">HOP12_04910</name>
</gene>
<evidence type="ECO:0000259" key="1">
    <source>
        <dbReference type="Pfam" id="PF03358"/>
    </source>
</evidence>
<evidence type="ECO:0000313" key="2">
    <source>
        <dbReference type="EMBL" id="NOT33495.1"/>
    </source>
</evidence>